<dbReference type="WBParaSite" id="MCU_000887-RA">
    <property type="protein sequence ID" value="MCU_000887-RA"/>
    <property type="gene ID" value="MCU_000887"/>
</dbReference>
<feature type="domain" description="PLAT" evidence="3">
    <location>
        <begin position="1033"/>
        <end position="1148"/>
    </location>
</feature>
<feature type="domain" description="PLAT" evidence="3">
    <location>
        <begin position="1702"/>
        <end position="1824"/>
    </location>
</feature>
<protein>
    <submittedName>
        <fullName evidence="4">PLAT domain-containing protein</fullName>
    </submittedName>
</protein>
<dbReference type="InterPro" id="IPR052970">
    <property type="entry name" value="Inner_ear_hair_cell_LOXHD"/>
</dbReference>
<evidence type="ECO:0000259" key="3">
    <source>
        <dbReference type="PROSITE" id="PS50095"/>
    </source>
</evidence>
<evidence type="ECO:0000256" key="1">
    <source>
        <dbReference type="PROSITE-ProRule" id="PRU00152"/>
    </source>
</evidence>
<feature type="region of interest" description="Disordered" evidence="2">
    <location>
        <begin position="1820"/>
        <end position="1885"/>
    </location>
</feature>
<dbReference type="SUPFAM" id="SSF49723">
    <property type="entry name" value="Lipase/lipooxygenase domain (PLAT/LH2 domain)"/>
    <property type="match status" value="16"/>
</dbReference>
<dbReference type="PROSITE" id="PS50095">
    <property type="entry name" value="PLAT"/>
    <property type="match status" value="16"/>
</dbReference>
<feature type="domain" description="PLAT" evidence="3">
    <location>
        <begin position="1221"/>
        <end position="1339"/>
    </location>
</feature>
<feature type="domain" description="PLAT" evidence="3">
    <location>
        <begin position="641"/>
        <end position="765"/>
    </location>
</feature>
<feature type="domain" description="PLAT" evidence="3">
    <location>
        <begin position="904"/>
        <end position="1022"/>
    </location>
</feature>
<accession>A0A5K3EKM4</accession>
<feature type="domain" description="PLAT" evidence="3">
    <location>
        <begin position="224"/>
        <end position="342"/>
    </location>
</feature>
<feature type="domain" description="PLAT" evidence="3">
    <location>
        <begin position="1569"/>
        <end position="1687"/>
    </location>
</feature>
<dbReference type="Gene3D" id="2.40.180.10">
    <property type="entry name" value="Catalase core domain"/>
    <property type="match status" value="7"/>
</dbReference>
<dbReference type="PANTHER" id="PTHR45901:SF3">
    <property type="entry name" value="LIPOXYGENASE HOMOLOGY DOMAIN-CONTAINING PROTEIN 1"/>
    <property type="match status" value="1"/>
</dbReference>
<feature type="domain" description="PLAT" evidence="3">
    <location>
        <begin position="100"/>
        <end position="217"/>
    </location>
</feature>
<feature type="domain" description="PLAT" evidence="3">
    <location>
        <begin position="486"/>
        <end position="625"/>
    </location>
</feature>
<feature type="domain" description="PLAT" evidence="3">
    <location>
        <begin position="2151"/>
        <end position="2276"/>
    </location>
</feature>
<feature type="domain" description="PLAT" evidence="3">
    <location>
        <begin position="1889"/>
        <end position="2008"/>
    </location>
</feature>
<feature type="region of interest" description="Disordered" evidence="2">
    <location>
        <begin position="1389"/>
        <end position="1420"/>
    </location>
</feature>
<dbReference type="InterPro" id="IPR036392">
    <property type="entry name" value="PLAT/LH2_dom_sf"/>
</dbReference>
<feature type="domain" description="PLAT" evidence="3">
    <location>
        <begin position="778"/>
        <end position="896"/>
    </location>
</feature>
<organism evidence="4">
    <name type="scientific">Mesocestoides corti</name>
    <name type="common">Flatworm</name>
    <dbReference type="NCBI Taxonomy" id="53468"/>
    <lineage>
        <taxon>Eukaryota</taxon>
        <taxon>Metazoa</taxon>
        <taxon>Spiralia</taxon>
        <taxon>Lophotrochozoa</taxon>
        <taxon>Platyhelminthes</taxon>
        <taxon>Cestoda</taxon>
        <taxon>Eucestoda</taxon>
        <taxon>Cyclophyllidea</taxon>
        <taxon>Mesocestoididae</taxon>
        <taxon>Mesocestoides</taxon>
    </lineage>
</organism>
<feature type="domain" description="PLAT" evidence="3">
    <location>
        <begin position="1433"/>
        <end position="1556"/>
    </location>
</feature>
<dbReference type="Pfam" id="PF01477">
    <property type="entry name" value="PLAT"/>
    <property type="match status" value="15"/>
</dbReference>
<sequence length="2596" mass="287646">MENELYHSQFNVPLVYEDKATSYAAHSKAGGPNRNNGIRNANPNNVVDQYAYVKHENGQNGNETLQPKACRHSAKHGFHRESCEICNPYTIPTRQASLRTTYNVALMVADHIKAGTSAPISIRLKGDKGKSSRISLNNGSKNPTLERGSMREFQIECKDVGELSWILLENGGAGPDDGLLLSSVQITHPETSRAWLFPIRKWLSHFDGERLATRDFKGVRTVLTDYQITAVTGDMDGAGTDSRVFLVMCGERGESPPFELTSPDRHGLFDRGAVSRFNIRTYNLGDLLHIRVSRDSSGTMKGWYLKRVIVEDPLQPQCCYMFNCNDWISLPKTNRTNSTHVIKSEASTAKKNCEYRVSFHIANARGTGTTSDVFMRLYGRDGVDNERWFNSHASQFAVDGAVVRFSFLANKRLGDLIKAKVGLNGKGDSPGLLLDKVVVEDVSTKEVFTFPCGQWLIPHRIGATVSQHLFSDKSSSRSFSPIAPTQHFEMMISSKSENTQGVPTDIYFRLLGPKVRHFDESAFNNSIRSGNFQSPHKSVSPIICIPGSQIRLGDTTFFTFNVDGCGRLSPSSKLALGHGSASGAADWLVEKVLLKCLNTGITQIFCCNKWFPFANDVPKAKEIGPVYTVMPPKTNAAISNANWKVEFYTGKLAGSSASARFYLTLYGDQGKTDEILLNEYDSSGNNNYNNMNLAQNSCKSFKLNMPPIGVPHKVRIRLDDPGHSLSWHLERVILQNLLTGKNYSFACNKWITSEDSSGSLVCELPARGPDITQPASVKQYKVNVHTGELSSEHFDGHVYINLFGDIGDTGKRRLNTRNTGGTFSKGKVDEFVIEAVDIGKLEKIRIGHDGRDSDPAWFLDRVTVEEVGNSTNTAEFVMGGWLDVRQSDGSVEQELTPNNGKKTVSYTVRTKTGEHLGAGTKADVFLAVEGDDSKTPLMQLKHTQANNGRFRIGQIDTFSLEGPFVGKIQRAKIWIDSKDDVVSWYLKDFSITVNEVSLRYLFNADRWLTKVETDRSKEFEFTPSSVERLFSAVPYEITFYTGTGERSGTDALVYLQLFGSKGAKKTEMLLFKSEGRVFGTAGVDTFNVYTGEVGELTKIRVGHNGTGEDSNWYLEKIRIRKVSTHACSCCHGEVCPNLRKLPTITTGVVRTCEDSRCDCRLVPTRKVGDLSPLKLEDRALDDYWFYARRWLPPTEKENDQAFCELLPTSIEGKPLTTATPTAYQVRVRTGNASGSGTSARVYLTLIGEGSESGEFCFPNSTGSIFSKGSEAVFQVEAVDLGKLTRIRIRHDNSGSSPSWYLQDVTVCETEPEDGRDYYFPCETWLTATADGTGRLVREFSPSPLGGPPSEAKVRPIQDYVRENSLVAEKNYFSKSEPVRDYVKEPTLSKPDLPIIPPPEFKTDRRSANPASSSSSISTDGYMKMNHVKKGSQKSYAVSIKTGENPVAGTSSNVYIKLFGASGETEKIPLKAASVEFANASANRFQAGNKDTFLVQIPEIGDLKGIRLGHDSSGVAPSWYVENVRVESKATGAVLQFPCNRWIEKSGNRGEAYVDLAPKLPSLGLHQPRIFYEFKVFTSDIEGAGTNANVFVELTGPEGRKTSQVELKGVFRQGGCEILCVELEDIGEPLRSLRIGHNNAGLSPDWHLDRVEVRPMNSKLPQDEVYIFKFNQWLSGTGGTGTVLYSTTGRPQACPPSSPEGAATYEISVTTGALPNAGTTAKVYLTLIDWNGSEEERLLFPTKDGTTPFRPGQTDVFMWKNVSLKGIRKIQLRHDNTGTSPNLFVNKVVVKEIPPFGNQPIVHTFDCNRWINSNGEEFNLRAPRRSTTSPLPPDDAIKLEIPQGKKTSLAKPSLDSLPPPQQRTNDGAVESPGVHLISPPQLPQPDDGEVPYKITLATGNEVDAGTQGPVLMNLVGPNGTSTGWLFFQTQAGNTALNAGSIKTFVFSAPALSEVTAIEIYNQAGETAQTGWHLNHLCVEIPSNELVYEIPCNIWVTCKKGTRRAYHRLIITPSHLSKRGLSGTSSKACYSLKIWLNGRVPQNVGDSVFLQVTGKKGASIDGMINYHDWTLHNRLLTFHFLVPDDIGALAGLKVRFSGGKSHEDQADWTITNATIQREDELTTTQLYFTGWQFQAAYRWSELLPTPPAASLMSSYKVRVKTSDEPMAGTNANVYIRLVGESMETGDFLLRDSETNKRPFEKGQIDQFTLENLPYLGGLTGCRLWHDNRMPAAAWLCEWINIEGVLKEGSRLLPQTWYFPCNRWLRGDGRSLVAPLDLLPLDVSAAPALVNPAFNIDSSKGGSVMTVDPPKETEKADYIIEVETGNANEAGTELVGWIVIKGRTGISPVFRLTHPDGSPVLKTGHKDTFRVNCEYLGVLQQIYVGLYDPSGHFREDELEPKYVNLQYNRSNQWNCKLIEVTDSRSGEKYLFNINQWILASSRLDRREGVSARPAELRNTRQDNLKHMKEFFIQNETQTVTYRVSIETGNINNAGTTANVYIVLFGSQEGLTSGLQSLVKLSNETFTRGRKDVFFIACENLGNVKRIRIEHDNSGSSPDWFIEKITVQDTSSGHSWIFPFQNWLSLTQGSKSLRQELTAS</sequence>
<proteinExistence type="predicted"/>
<comment type="caution">
    <text evidence="1">Lacks conserved residue(s) required for the propagation of feature annotation.</text>
</comment>
<name>A0A5K3EKM4_MESCO</name>
<dbReference type="CDD" id="cd01756">
    <property type="entry name" value="PLAT_repeat"/>
    <property type="match status" value="2"/>
</dbReference>
<dbReference type="SMART" id="SM00308">
    <property type="entry name" value="LH2"/>
    <property type="match status" value="12"/>
</dbReference>
<feature type="domain" description="PLAT" evidence="3">
    <location>
        <begin position="353"/>
        <end position="470"/>
    </location>
</feature>
<evidence type="ECO:0000313" key="4">
    <source>
        <dbReference type="WBParaSite" id="MCU_000887-RA"/>
    </source>
</evidence>
<dbReference type="InterPro" id="IPR001024">
    <property type="entry name" value="PLAT/LH2_dom"/>
</dbReference>
<reference evidence="4" key="1">
    <citation type="submission" date="2019-11" db="UniProtKB">
        <authorList>
            <consortium name="WormBaseParasite"/>
        </authorList>
    </citation>
    <scope>IDENTIFICATION</scope>
</reference>
<dbReference type="PANTHER" id="PTHR45901">
    <property type="entry name" value="PROTEIN CBG12474"/>
    <property type="match status" value="1"/>
</dbReference>
<dbReference type="Gene3D" id="2.60.60.20">
    <property type="entry name" value="PLAT/LH2 domain"/>
    <property type="match status" value="9"/>
</dbReference>
<feature type="domain" description="PLAT" evidence="3">
    <location>
        <begin position="2313"/>
        <end position="2448"/>
    </location>
</feature>
<feature type="domain" description="PLAT" evidence="3">
    <location>
        <begin position="2476"/>
        <end position="2594"/>
    </location>
</feature>
<evidence type="ECO:0000256" key="2">
    <source>
        <dbReference type="SAM" id="MobiDB-lite"/>
    </source>
</evidence>